<comment type="caution">
    <text evidence="1">The sequence shown here is derived from an EMBL/GenBank/DDBJ whole genome shotgun (WGS) entry which is preliminary data.</text>
</comment>
<evidence type="ECO:0000313" key="1">
    <source>
        <dbReference type="EMBL" id="KAI4297266.1"/>
    </source>
</evidence>
<name>A0ACB9KJE4_BAUVA</name>
<organism evidence="1 2">
    <name type="scientific">Bauhinia variegata</name>
    <name type="common">Purple orchid tree</name>
    <name type="synonym">Phanera variegata</name>
    <dbReference type="NCBI Taxonomy" id="167791"/>
    <lineage>
        <taxon>Eukaryota</taxon>
        <taxon>Viridiplantae</taxon>
        <taxon>Streptophyta</taxon>
        <taxon>Embryophyta</taxon>
        <taxon>Tracheophyta</taxon>
        <taxon>Spermatophyta</taxon>
        <taxon>Magnoliopsida</taxon>
        <taxon>eudicotyledons</taxon>
        <taxon>Gunneridae</taxon>
        <taxon>Pentapetalae</taxon>
        <taxon>rosids</taxon>
        <taxon>fabids</taxon>
        <taxon>Fabales</taxon>
        <taxon>Fabaceae</taxon>
        <taxon>Cercidoideae</taxon>
        <taxon>Cercideae</taxon>
        <taxon>Bauhiniinae</taxon>
        <taxon>Bauhinia</taxon>
    </lineage>
</organism>
<gene>
    <name evidence="1" type="ORF">L6164_037160</name>
</gene>
<accession>A0ACB9KJE4</accession>
<protein>
    <submittedName>
        <fullName evidence="1">Uncharacterized protein</fullName>
    </submittedName>
</protein>
<dbReference type="EMBL" id="CM039439">
    <property type="protein sequence ID" value="KAI4297266.1"/>
    <property type="molecule type" value="Genomic_DNA"/>
</dbReference>
<sequence>MSSLIAPRDSYPIEDAENIKKACQGWGTDENAIISILAHRNAPQRKLIRLSYQEIYHEDLIKQLKSELSGNFERAICYWTMDPSERDAKLANEALNKATVDYKMIIEIACTRTSEELLAVRRSYRFLFKHSLEEDVALKTNGPIRNLLVAIVSTYRYEGNEWDKGAAQSEASVFHEQIGKKAFDHEEIIRILGTRSKAQLCAAFNYYKDLHGTSISKGLLIDPIDDYLVALRTVIRCIKYPQRYFAKVLRNAINNLGTEEDALSRVIITRAEKDLNEIMDLYSKRNNTTLANVVAQYTSGDYKTFLLALLGNI</sequence>
<dbReference type="Proteomes" id="UP000828941">
    <property type="component" value="Chromosome 14"/>
</dbReference>
<reference evidence="1 2" key="1">
    <citation type="journal article" date="2022" name="DNA Res.">
        <title>Chromosomal-level genome assembly of the orchid tree Bauhinia variegata (Leguminosae; Cercidoideae) supports the allotetraploid origin hypothesis of Bauhinia.</title>
        <authorList>
            <person name="Zhong Y."/>
            <person name="Chen Y."/>
            <person name="Zheng D."/>
            <person name="Pang J."/>
            <person name="Liu Y."/>
            <person name="Luo S."/>
            <person name="Meng S."/>
            <person name="Qian L."/>
            <person name="Wei D."/>
            <person name="Dai S."/>
            <person name="Zhou R."/>
        </authorList>
    </citation>
    <scope>NUCLEOTIDE SEQUENCE [LARGE SCALE GENOMIC DNA]</scope>
    <source>
        <strain evidence="1">BV-YZ2020</strain>
    </source>
</reference>
<evidence type="ECO:0000313" key="2">
    <source>
        <dbReference type="Proteomes" id="UP000828941"/>
    </source>
</evidence>
<proteinExistence type="predicted"/>
<keyword evidence="2" id="KW-1185">Reference proteome</keyword>